<dbReference type="Pfam" id="PF22692">
    <property type="entry name" value="LlgE_F_G_D1"/>
    <property type="match status" value="1"/>
</dbReference>
<comment type="caution">
    <text evidence="8">The sequence shown here is derived from an EMBL/GenBank/DDBJ whole genome shotgun (WGS) entry which is preliminary data.</text>
</comment>
<dbReference type="InterPro" id="IPR010930">
    <property type="entry name" value="Flg_bb/hook_C_dom"/>
</dbReference>
<dbReference type="GO" id="GO:0009425">
    <property type="term" value="C:bacterial-type flagellum basal body"/>
    <property type="evidence" value="ECO:0007669"/>
    <property type="project" value="UniProtKB-SubCell"/>
</dbReference>
<dbReference type="InterPro" id="IPR020013">
    <property type="entry name" value="Flagellar_FlgE/F/G"/>
</dbReference>
<dbReference type="InterPro" id="IPR001444">
    <property type="entry name" value="Flag_bb_rod_N"/>
</dbReference>
<dbReference type="NCBIfam" id="TIGR03506">
    <property type="entry name" value="FlgEFG_subfam"/>
    <property type="match status" value="1"/>
</dbReference>
<proteinExistence type="inferred from homology"/>
<dbReference type="EMBL" id="QJJY01000006">
    <property type="protein sequence ID" value="PXX35455.1"/>
    <property type="molecule type" value="Genomic_DNA"/>
</dbReference>
<reference evidence="8 9" key="1">
    <citation type="submission" date="2018-05" db="EMBL/GenBank/DDBJ databases">
        <title>Comparative genomics of bacterial root endophytes of switchgrass collected from native prairies over two seasons.</title>
        <authorList>
            <person name="Tang Y."/>
        </authorList>
    </citation>
    <scope>NUCLEOTIDE SEQUENCE [LARGE SCALE GENOMIC DNA]</scope>
    <source>
        <strain evidence="8 9">NFIX32</strain>
    </source>
</reference>
<feature type="domain" description="Flagellar basal body rod protein N-terminal" evidence="5">
    <location>
        <begin position="5"/>
        <end position="35"/>
    </location>
</feature>
<evidence type="ECO:0000256" key="4">
    <source>
        <dbReference type="RuleBase" id="RU362116"/>
    </source>
</evidence>
<evidence type="ECO:0000259" key="6">
    <source>
        <dbReference type="Pfam" id="PF06429"/>
    </source>
</evidence>
<dbReference type="Pfam" id="PF00460">
    <property type="entry name" value="Flg_bb_rod"/>
    <property type="match status" value="1"/>
</dbReference>
<dbReference type="InterPro" id="IPR053967">
    <property type="entry name" value="LlgE_F_G-like_D1"/>
</dbReference>
<comment type="similarity">
    <text evidence="2 4">Belongs to the flagella basal body rod proteins family.</text>
</comment>
<dbReference type="Pfam" id="PF06429">
    <property type="entry name" value="Flg_bbr_C"/>
    <property type="match status" value="1"/>
</dbReference>
<evidence type="ECO:0000313" key="9">
    <source>
        <dbReference type="Proteomes" id="UP000247755"/>
    </source>
</evidence>
<sequence>MNNVFYIGATGLVAQQTAVDTTANNIANLNTPAFKRGAVDFSTLLASSGRLPSRPGADGADGAGVSASMRPVFSPGTLRQTDDAWDVAIRGNGFIELDAGQGDSVLWRGGRLRVGDDGYLRASNGVPLKAAISVPRDAERLEITPDGQVLAVIPNQAAPLEIGRVELVQPADPRALQALGDGTYRLADNGMAVIRARPGEDNTGTLAQRFSEASNVALADELAGLMLYQRAYAASAKLVQVGDELMAIANGLKR</sequence>
<dbReference type="InterPro" id="IPR019776">
    <property type="entry name" value="Flagellar_basal_body_rod_CS"/>
</dbReference>
<feature type="domain" description="Flagellar basal-body/hook protein C-terminal" evidence="6">
    <location>
        <begin position="208"/>
        <end position="252"/>
    </location>
</feature>
<feature type="domain" description="Flagellar hook protein FlgE/F/G-like D1" evidence="7">
    <location>
        <begin position="88"/>
        <end position="150"/>
    </location>
</feature>
<evidence type="ECO:0000256" key="3">
    <source>
        <dbReference type="ARBA" id="ARBA00023143"/>
    </source>
</evidence>
<dbReference type="PROSITE" id="PS00588">
    <property type="entry name" value="FLAGELLA_BB_ROD"/>
    <property type="match status" value="1"/>
</dbReference>
<dbReference type="PANTHER" id="PTHR30435:SF19">
    <property type="entry name" value="FLAGELLAR BASAL-BODY ROD PROTEIN FLGG"/>
    <property type="match status" value="1"/>
</dbReference>
<dbReference type="InterPro" id="IPR037925">
    <property type="entry name" value="FlgE/F/G-like"/>
</dbReference>
<evidence type="ECO:0000256" key="2">
    <source>
        <dbReference type="ARBA" id="ARBA00009677"/>
    </source>
</evidence>
<evidence type="ECO:0000259" key="7">
    <source>
        <dbReference type="Pfam" id="PF22692"/>
    </source>
</evidence>
<keyword evidence="8" id="KW-0282">Flagellum</keyword>
<gene>
    <name evidence="8" type="ORF">NA66_100695</name>
</gene>
<keyword evidence="8" id="KW-0966">Cell projection</keyword>
<evidence type="ECO:0000313" key="8">
    <source>
        <dbReference type="EMBL" id="PXX35455.1"/>
    </source>
</evidence>
<dbReference type="PANTHER" id="PTHR30435">
    <property type="entry name" value="FLAGELLAR PROTEIN"/>
    <property type="match status" value="1"/>
</dbReference>
<dbReference type="SUPFAM" id="SSF117143">
    <property type="entry name" value="Flagellar hook protein flgE"/>
    <property type="match status" value="1"/>
</dbReference>
<keyword evidence="8" id="KW-0969">Cilium</keyword>
<evidence type="ECO:0000259" key="5">
    <source>
        <dbReference type="Pfam" id="PF00460"/>
    </source>
</evidence>
<dbReference type="GO" id="GO:0071978">
    <property type="term" value="P:bacterial-type flagellum-dependent swarming motility"/>
    <property type="evidence" value="ECO:0007669"/>
    <property type="project" value="TreeGrafter"/>
</dbReference>
<evidence type="ECO:0000256" key="1">
    <source>
        <dbReference type="ARBA" id="ARBA00004117"/>
    </source>
</evidence>
<dbReference type="Proteomes" id="UP000247755">
    <property type="component" value="Unassembled WGS sequence"/>
</dbReference>
<organism evidence="8 9">
    <name type="scientific">Burkholderia pyrrocinia</name>
    <name type="common">Pseudomonas pyrrocinia</name>
    <dbReference type="NCBI Taxonomy" id="60550"/>
    <lineage>
        <taxon>Bacteria</taxon>
        <taxon>Pseudomonadati</taxon>
        <taxon>Pseudomonadota</taxon>
        <taxon>Betaproteobacteria</taxon>
        <taxon>Burkholderiales</taxon>
        <taxon>Burkholderiaceae</taxon>
        <taxon>Burkholderia</taxon>
        <taxon>Burkholderia cepacia complex</taxon>
    </lineage>
</organism>
<dbReference type="AlphaFoldDB" id="A0A318IY91"/>
<dbReference type="RefSeq" id="WP_072437356.1">
    <property type="nucleotide sequence ID" value="NZ_QJJY01000006.1"/>
</dbReference>
<keyword evidence="3 4" id="KW-0975">Bacterial flagellum</keyword>
<accession>A0A318IY91</accession>
<protein>
    <submittedName>
        <fullName evidence="8">Flagellar basal-body rod protein FlgG</fullName>
    </submittedName>
</protein>
<name>A0A318IY91_BURPY</name>
<comment type="subcellular location">
    <subcellularLocation>
        <location evidence="1 4">Bacterial flagellum basal body</location>
    </subcellularLocation>
</comment>